<dbReference type="AlphaFoldDB" id="A0A9D1PIU3"/>
<dbReference type="PANTHER" id="PTHR30404">
    <property type="entry name" value="N-ACETYLMURAMOYL-L-ALANINE AMIDASE"/>
    <property type="match status" value="1"/>
</dbReference>
<name>A0A9D1PIU3_9FIRM</name>
<dbReference type="Pfam" id="PF01520">
    <property type="entry name" value="Amidase_3"/>
    <property type="match status" value="1"/>
</dbReference>
<gene>
    <name evidence="3" type="ORF">H9746_06950</name>
</gene>
<proteinExistence type="predicted"/>
<keyword evidence="1 3" id="KW-0378">Hydrolase</keyword>
<dbReference type="InterPro" id="IPR002508">
    <property type="entry name" value="MurNAc-LAA_cat"/>
</dbReference>
<dbReference type="PANTHER" id="PTHR30404:SF0">
    <property type="entry name" value="N-ACETYLMURAMOYL-L-ALANINE AMIDASE AMIC"/>
    <property type="match status" value="1"/>
</dbReference>
<dbReference type="Proteomes" id="UP000886808">
    <property type="component" value="Unassembled WGS sequence"/>
</dbReference>
<evidence type="ECO:0000313" key="4">
    <source>
        <dbReference type="Proteomes" id="UP000886808"/>
    </source>
</evidence>
<dbReference type="Gene3D" id="3.40.630.40">
    <property type="entry name" value="Zn-dependent exopeptidases"/>
    <property type="match status" value="1"/>
</dbReference>
<dbReference type="EC" id="3.5.1.28" evidence="3"/>
<dbReference type="SUPFAM" id="SSF53187">
    <property type="entry name" value="Zn-dependent exopeptidases"/>
    <property type="match status" value="1"/>
</dbReference>
<dbReference type="InterPro" id="IPR050695">
    <property type="entry name" value="N-acetylmuramoyl_amidase_3"/>
</dbReference>
<accession>A0A9D1PIU3</accession>
<evidence type="ECO:0000313" key="3">
    <source>
        <dbReference type="EMBL" id="HIV62560.1"/>
    </source>
</evidence>
<evidence type="ECO:0000259" key="2">
    <source>
        <dbReference type="SMART" id="SM00646"/>
    </source>
</evidence>
<dbReference type="GO" id="GO:0030288">
    <property type="term" value="C:outer membrane-bounded periplasmic space"/>
    <property type="evidence" value="ECO:0007669"/>
    <property type="project" value="TreeGrafter"/>
</dbReference>
<comment type="caution">
    <text evidence="3">The sequence shown here is derived from an EMBL/GenBank/DDBJ whole genome shotgun (WGS) entry which is preliminary data.</text>
</comment>
<dbReference type="CDD" id="cd02696">
    <property type="entry name" value="MurNAc-LAA"/>
    <property type="match status" value="1"/>
</dbReference>
<reference evidence="3" key="1">
    <citation type="journal article" date="2021" name="PeerJ">
        <title>Extensive microbial diversity within the chicken gut microbiome revealed by metagenomics and culture.</title>
        <authorList>
            <person name="Gilroy R."/>
            <person name="Ravi A."/>
            <person name="Getino M."/>
            <person name="Pursley I."/>
            <person name="Horton D.L."/>
            <person name="Alikhan N.F."/>
            <person name="Baker D."/>
            <person name="Gharbi K."/>
            <person name="Hall N."/>
            <person name="Watson M."/>
            <person name="Adriaenssens E.M."/>
            <person name="Foster-Nyarko E."/>
            <person name="Jarju S."/>
            <person name="Secka A."/>
            <person name="Antonio M."/>
            <person name="Oren A."/>
            <person name="Chaudhuri R.R."/>
            <person name="La Ragione R."/>
            <person name="Hildebrand F."/>
            <person name="Pallen M.J."/>
        </authorList>
    </citation>
    <scope>NUCLEOTIDE SEQUENCE</scope>
    <source>
        <strain evidence="3">CHK193-4272</strain>
    </source>
</reference>
<dbReference type="GO" id="GO:0008745">
    <property type="term" value="F:N-acetylmuramoyl-L-alanine amidase activity"/>
    <property type="evidence" value="ECO:0007669"/>
    <property type="project" value="UniProtKB-EC"/>
</dbReference>
<evidence type="ECO:0000256" key="1">
    <source>
        <dbReference type="ARBA" id="ARBA00022801"/>
    </source>
</evidence>
<organism evidence="3 4">
    <name type="scientific">Candidatus Butyricicoccus avistercoris</name>
    <dbReference type="NCBI Taxonomy" id="2838518"/>
    <lineage>
        <taxon>Bacteria</taxon>
        <taxon>Bacillati</taxon>
        <taxon>Bacillota</taxon>
        <taxon>Clostridia</taxon>
        <taxon>Eubacteriales</taxon>
        <taxon>Butyricicoccaceae</taxon>
        <taxon>Butyricicoccus</taxon>
    </lineage>
</organism>
<dbReference type="GO" id="GO:0009253">
    <property type="term" value="P:peptidoglycan catabolic process"/>
    <property type="evidence" value="ECO:0007669"/>
    <property type="project" value="InterPro"/>
</dbReference>
<protein>
    <submittedName>
        <fullName evidence="3">N-acetylmuramoyl-L-alanine amidase</fullName>
        <ecNumber evidence="3">3.5.1.28</ecNumber>
    </submittedName>
</protein>
<reference evidence="3" key="2">
    <citation type="submission" date="2021-04" db="EMBL/GenBank/DDBJ databases">
        <authorList>
            <person name="Gilroy R."/>
        </authorList>
    </citation>
    <scope>NUCLEOTIDE SEQUENCE</scope>
    <source>
        <strain evidence="3">CHK193-4272</strain>
    </source>
</reference>
<dbReference type="EMBL" id="DXIE01000037">
    <property type="protein sequence ID" value="HIV62560.1"/>
    <property type="molecule type" value="Genomic_DNA"/>
</dbReference>
<dbReference type="SMART" id="SM00646">
    <property type="entry name" value="Ami_3"/>
    <property type="match status" value="1"/>
</dbReference>
<feature type="domain" description="MurNAc-LAA" evidence="2">
    <location>
        <begin position="101"/>
        <end position="224"/>
    </location>
</feature>
<sequence length="241" mass="26970">MKERIIIIITALVLTFNIPPVRQILTVFSPAETNNKTLVIDAGHGGFDGGAVGASGVTEQDINLSISQMVYQLSYFFGQKAVMTRTDTNALNYDANLSISQNKINDIHAREDITNSTENPVFMSIHLNKFEQSKYFGAQVFYSKNNEDSKLFAENIQSNLISGIKNDNIRTAKQAANTIYLMKMLKCPAIVVECGFLSNPKEEQLLCSQDYQKQLAICIYSGYENYLNGENNETKNTFSMQ</sequence>